<dbReference type="RefSeq" id="WP_175082098.1">
    <property type="nucleotide sequence ID" value="NZ_JAKUMG010000001.1"/>
</dbReference>
<gene>
    <name evidence="3" type="ORF">MKZ47_00660</name>
</gene>
<feature type="transmembrane region" description="Helical" evidence="2">
    <location>
        <begin position="55"/>
        <end position="73"/>
    </location>
</feature>
<evidence type="ECO:0000313" key="3">
    <source>
        <dbReference type="EMBL" id="MDI4667624.1"/>
    </source>
</evidence>
<comment type="caution">
    <text evidence="3">The sequence shown here is derived from an EMBL/GenBank/DDBJ whole genome shotgun (WGS) entry which is preliminary data.</text>
</comment>
<keyword evidence="2" id="KW-0812">Transmembrane</keyword>
<keyword evidence="2" id="KW-0472">Membrane</keyword>
<sequence>MKSFLNAVDILLGHFARGFTVVFLYIVFSLIAIISLLSIPLSFFEYDAGLSDLDLVELGLFIFLIAVVWRFYNRCTNLKWSKWAAIKRFVFVVAFAKLLYMFFYAIYLILELAEQGVLGVEVLDRHADFESFLSVLVIISAIYAGTPLPPFYLKKDKLPKEEAEDAFSAGTPEKSESASVVG</sequence>
<feature type="transmembrane region" description="Helical" evidence="2">
    <location>
        <begin position="132"/>
        <end position="153"/>
    </location>
</feature>
<protein>
    <submittedName>
        <fullName evidence="3">Uncharacterized protein</fullName>
    </submittedName>
</protein>
<accession>A0ABT6TWG4</accession>
<dbReference type="Proteomes" id="UP001156974">
    <property type="component" value="Unassembled WGS sequence"/>
</dbReference>
<keyword evidence="2" id="KW-1133">Transmembrane helix</keyword>
<proteinExistence type="predicted"/>
<keyword evidence="4" id="KW-1185">Reference proteome</keyword>
<feature type="region of interest" description="Disordered" evidence="1">
    <location>
        <begin position="163"/>
        <end position="182"/>
    </location>
</feature>
<evidence type="ECO:0000256" key="1">
    <source>
        <dbReference type="SAM" id="MobiDB-lite"/>
    </source>
</evidence>
<feature type="transmembrane region" description="Helical" evidence="2">
    <location>
        <begin position="21"/>
        <end position="43"/>
    </location>
</feature>
<organism evidence="3 4">
    <name type="scientific">Pseudoalteromonas shioyasakiensis</name>
    <dbReference type="NCBI Taxonomy" id="1190813"/>
    <lineage>
        <taxon>Bacteria</taxon>
        <taxon>Pseudomonadati</taxon>
        <taxon>Pseudomonadota</taxon>
        <taxon>Gammaproteobacteria</taxon>
        <taxon>Alteromonadales</taxon>
        <taxon>Pseudoalteromonadaceae</taxon>
        <taxon>Pseudoalteromonas</taxon>
    </lineage>
</organism>
<feature type="transmembrane region" description="Helical" evidence="2">
    <location>
        <begin position="85"/>
        <end position="110"/>
    </location>
</feature>
<reference evidence="3 4" key="1">
    <citation type="submission" date="2022-02" db="EMBL/GenBank/DDBJ databases">
        <title>Genome analysis of Beneficial Microorganisms for Coral consortium from Pocillopora damicornis.</title>
        <authorList>
            <person name="Rosado P.M."/>
            <person name="Cardoso P.M."/>
            <person name="Rosado J.G."/>
            <person name="Schultz J."/>
            <person name="Rocha U."/>
            <person name="Costa T.K."/>
            <person name="Peixoto R.S."/>
        </authorList>
    </citation>
    <scope>NUCLEOTIDE SEQUENCE [LARGE SCALE GENOMIC DNA]</scope>
    <source>
        <strain evidence="3 4">BMC5</strain>
    </source>
</reference>
<evidence type="ECO:0000313" key="4">
    <source>
        <dbReference type="Proteomes" id="UP001156974"/>
    </source>
</evidence>
<evidence type="ECO:0000256" key="2">
    <source>
        <dbReference type="SAM" id="Phobius"/>
    </source>
</evidence>
<name>A0ABT6TWG4_9GAMM</name>
<dbReference type="EMBL" id="JAKUMG010000001">
    <property type="protein sequence ID" value="MDI4667624.1"/>
    <property type="molecule type" value="Genomic_DNA"/>
</dbReference>